<dbReference type="InterPro" id="IPR009758">
    <property type="entry name" value="DUF1326"/>
</dbReference>
<evidence type="ECO:0008006" key="3">
    <source>
        <dbReference type="Google" id="ProtNLM"/>
    </source>
</evidence>
<dbReference type="Pfam" id="PF07040">
    <property type="entry name" value="DUF1326"/>
    <property type="match status" value="1"/>
</dbReference>
<reference evidence="2" key="1">
    <citation type="submission" date="2016-10" db="EMBL/GenBank/DDBJ databases">
        <authorList>
            <person name="Varghese N."/>
            <person name="Submissions S."/>
        </authorList>
    </citation>
    <scope>NUCLEOTIDE SEQUENCE [LARGE SCALE GENOMIC DNA]</scope>
    <source>
        <strain evidence="2">DUS833</strain>
    </source>
</reference>
<name>A0A1H1KBM3_9BURK</name>
<protein>
    <recommendedName>
        <fullName evidence="3">DUF1326 domain-containing protein</fullName>
    </recommendedName>
</protein>
<proteinExistence type="predicted"/>
<sequence>MSYKLDGSILEVCNCNVLCPCCIGEDADNGSCCAAIAHHFDKGSIDDIEVSGLTVACATFIPGNILQGNWQVAVYIDDRATDVQFEALSSVYRGERGGPLADFAHMYGKIVSIERAPIIFDLQGGKGKLDIGADIHAELEPYWSPSGAPAVLLGNSISTTPCSPAIISKASAYRMKNPLLKVDLNLTGHNATQGHFNFQA</sequence>
<keyword evidence="2" id="KW-1185">Reference proteome</keyword>
<dbReference type="Proteomes" id="UP000199365">
    <property type="component" value="Unassembled WGS sequence"/>
</dbReference>
<organism evidence="1 2">
    <name type="scientific">Paraburkholderia tuberum</name>
    <dbReference type="NCBI Taxonomy" id="157910"/>
    <lineage>
        <taxon>Bacteria</taxon>
        <taxon>Pseudomonadati</taxon>
        <taxon>Pseudomonadota</taxon>
        <taxon>Betaproteobacteria</taxon>
        <taxon>Burkholderiales</taxon>
        <taxon>Burkholderiaceae</taxon>
        <taxon>Paraburkholderia</taxon>
    </lineage>
</organism>
<evidence type="ECO:0000313" key="1">
    <source>
        <dbReference type="EMBL" id="SDR59694.1"/>
    </source>
</evidence>
<dbReference type="STRING" id="157910.SAMN05445850_6930"/>
<dbReference type="AlphaFoldDB" id="A0A1H1KBM3"/>
<evidence type="ECO:0000313" key="2">
    <source>
        <dbReference type="Proteomes" id="UP000199365"/>
    </source>
</evidence>
<accession>A0A1H1KBM3</accession>
<dbReference type="RefSeq" id="WP_090811189.1">
    <property type="nucleotide sequence ID" value="NZ_FNKX01000003.1"/>
</dbReference>
<gene>
    <name evidence="1" type="ORF">SAMN05445850_6930</name>
</gene>
<dbReference type="EMBL" id="FNKX01000003">
    <property type="protein sequence ID" value="SDR59694.1"/>
    <property type="molecule type" value="Genomic_DNA"/>
</dbReference>